<comment type="caution">
    <text evidence="1">The sequence shown here is derived from an EMBL/GenBank/DDBJ whole genome shotgun (WGS) entry which is preliminary data.</text>
</comment>
<proteinExistence type="predicted"/>
<dbReference type="Proteomes" id="UP001551695">
    <property type="component" value="Unassembled WGS sequence"/>
</dbReference>
<sequence length="44" mass="4690">MTAGFVTAISVPSVVLVATLVWPERRQDHESVSGAVDDPNPQGR</sequence>
<accession>A0ABV3FLW8</accession>
<name>A0ABV3FLW8_9NOCA</name>
<dbReference type="RefSeq" id="WP_355090708.1">
    <property type="nucleotide sequence ID" value="NZ_JBEXKW010000105.1"/>
</dbReference>
<protein>
    <submittedName>
        <fullName evidence="1">Uncharacterized protein</fullName>
    </submittedName>
</protein>
<organism evidence="1 2">
    <name type="scientific">Nocardia aurea</name>
    <dbReference type="NCBI Taxonomy" id="2144174"/>
    <lineage>
        <taxon>Bacteria</taxon>
        <taxon>Bacillati</taxon>
        <taxon>Actinomycetota</taxon>
        <taxon>Actinomycetes</taxon>
        <taxon>Mycobacteriales</taxon>
        <taxon>Nocardiaceae</taxon>
        <taxon>Nocardia</taxon>
    </lineage>
</organism>
<keyword evidence="2" id="KW-1185">Reference proteome</keyword>
<gene>
    <name evidence="1" type="ORF">AB0I48_02465</name>
</gene>
<evidence type="ECO:0000313" key="2">
    <source>
        <dbReference type="Proteomes" id="UP001551695"/>
    </source>
</evidence>
<reference evidence="1 2" key="1">
    <citation type="submission" date="2024-06" db="EMBL/GenBank/DDBJ databases">
        <title>The Natural Products Discovery Center: Release of the First 8490 Sequenced Strains for Exploring Actinobacteria Biosynthetic Diversity.</title>
        <authorList>
            <person name="Kalkreuter E."/>
            <person name="Kautsar S.A."/>
            <person name="Yang D."/>
            <person name="Bader C.D."/>
            <person name="Teijaro C.N."/>
            <person name="Fluegel L."/>
            <person name="Davis C.M."/>
            <person name="Simpson J.R."/>
            <person name="Lauterbach L."/>
            <person name="Steele A.D."/>
            <person name="Gui C."/>
            <person name="Meng S."/>
            <person name="Li G."/>
            <person name="Viehrig K."/>
            <person name="Ye F."/>
            <person name="Su P."/>
            <person name="Kiefer A.F."/>
            <person name="Nichols A."/>
            <person name="Cepeda A.J."/>
            <person name="Yan W."/>
            <person name="Fan B."/>
            <person name="Jiang Y."/>
            <person name="Adhikari A."/>
            <person name="Zheng C.-J."/>
            <person name="Schuster L."/>
            <person name="Cowan T.M."/>
            <person name="Smanski M.J."/>
            <person name="Chevrette M.G."/>
            <person name="De Carvalho L.P.S."/>
            <person name="Shen B."/>
        </authorList>
    </citation>
    <scope>NUCLEOTIDE SEQUENCE [LARGE SCALE GENOMIC DNA]</scope>
    <source>
        <strain evidence="1 2">NPDC050403</strain>
    </source>
</reference>
<evidence type="ECO:0000313" key="1">
    <source>
        <dbReference type="EMBL" id="MEV0706406.1"/>
    </source>
</evidence>
<dbReference type="EMBL" id="JBFAKC010000001">
    <property type="protein sequence ID" value="MEV0706406.1"/>
    <property type="molecule type" value="Genomic_DNA"/>
</dbReference>